<keyword evidence="8" id="KW-1185">Reference proteome</keyword>
<keyword evidence="2" id="KW-1003">Cell membrane</keyword>
<dbReference type="InterPro" id="IPR005495">
    <property type="entry name" value="LptG/LptF_permease"/>
</dbReference>
<dbReference type="PANTHER" id="PTHR33529:SF6">
    <property type="entry name" value="YJGP_YJGQ FAMILY PERMEASE"/>
    <property type="match status" value="1"/>
</dbReference>
<feature type="transmembrane region" description="Helical" evidence="6">
    <location>
        <begin position="265"/>
        <end position="287"/>
    </location>
</feature>
<organism evidence="7 8">
    <name type="scientific">Sulfurimonas diazotrophicus</name>
    <dbReference type="NCBI Taxonomy" id="3131939"/>
    <lineage>
        <taxon>Bacteria</taxon>
        <taxon>Pseudomonadati</taxon>
        <taxon>Campylobacterota</taxon>
        <taxon>Epsilonproteobacteria</taxon>
        <taxon>Campylobacterales</taxon>
        <taxon>Sulfurimonadaceae</taxon>
        <taxon>Sulfurimonas</taxon>
    </lineage>
</organism>
<feature type="transmembrane region" description="Helical" evidence="6">
    <location>
        <begin position="330"/>
        <end position="348"/>
    </location>
</feature>
<keyword evidence="4 6" id="KW-1133">Transmembrane helix</keyword>
<proteinExistence type="predicted"/>
<sequence length="359" mass="40945">MLMFRYIAYHYLKYIAVILFALVFFMVGFDYMESADKLQSANLIVIYLTYKTFFAVDMLLPLSLVFAMIATKIFLIRSNALVAIYALGYNKTDVIKPFVGVAVAIMTLYIALHATSFARADEYANNIRRSAQYLQPTSNLFFTFKDRYVYFGKLYPLQERAEDIRIFTHENGALQQVLSAEGAYYADEHWHLNHAVSLQKPKTLSLEGDGITVTQLQDLTLLEGFRPKILDQVYEGKVNYTILDAIDALMLLGSENLNIDKIKSALYRIFITPLFVPSLIILIFFFVPISPRFLNITLFSFVAILATMMTWSFLFMLTELSNNKTIPSEVGIVLPVLALFTAALILWYRNRGHGVDAHS</sequence>
<keyword evidence="3 6" id="KW-0812">Transmembrane</keyword>
<name>A0ABZ3HAG7_9BACT</name>
<evidence type="ECO:0000313" key="7">
    <source>
        <dbReference type="EMBL" id="XAU14725.1"/>
    </source>
</evidence>
<evidence type="ECO:0000256" key="4">
    <source>
        <dbReference type="ARBA" id="ARBA00022989"/>
    </source>
</evidence>
<evidence type="ECO:0000256" key="1">
    <source>
        <dbReference type="ARBA" id="ARBA00004651"/>
    </source>
</evidence>
<protein>
    <submittedName>
        <fullName evidence="7">LptF/LptG family permease</fullName>
    </submittedName>
</protein>
<evidence type="ECO:0000256" key="5">
    <source>
        <dbReference type="ARBA" id="ARBA00023136"/>
    </source>
</evidence>
<evidence type="ECO:0000256" key="2">
    <source>
        <dbReference type="ARBA" id="ARBA00022475"/>
    </source>
</evidence>
<dbReference type="PANTHER" id="PTHR33529">
    <property type="entry name" value="SLR0882 PROTEIN-RELATED"/>
    <property type="match status" value="1"/>
</dbReference>
<dbReference type="Proteomes" id="UP001447842">
    <property type="component" value="Chromosome"/>
</dbReference>
<feature type="transmembrane region" description="Helical" evidence="6">
    <location>
        <begin position="98"/>
        <end position="120"/>
    </location>
</feature>
<reference evidence="7 8" key="1">
    <citation type="submission" date="2024-03" db="EMBL/GenBank/DDBJ databases">
        <title>Sulfurimonas sp. HSL3-1.</title>
        <authorList>
            <person name="Wang S."/>
        </authorList>
    </citation>
    <scope>NUCLEOTIDE SEQUENCE [LARGE SCALE GENOMIC DNA]</scope>
    <source>
        <strain evidence="7 8">HSL3-1</strain>
    </source>
</reference>
<comment type="subcellular location">
    <subcellularLocation>
        <location evidence="1">Cell membrane</location>
        <topology evidence="1">Multi-pass membrane protein</topology>
    </subcellularLocation>
</comment>
<evidence type="ECO:0000256" key="6">
    <source>
        <dbReference type="SAM" id="Phobius"/>
    </source>
</evidence>
<dbReference type="RefSeq" id="WP_345972387.1">
    <property type="nucleotide sequence ID" value="NZ_CP147920.1"/>
</dbReference>
<gene>
    <name evidence="7" type="ORF">WCY31_10795</name>
</gene>
<keyword evidence="5 6" id="KW-0472">Membrane</keyword>
<feature type="transmembrane region" description="Helical" evidence="6">
    <location>
        <begin position="74"/>
        <end position="92"/>
    </location>
</feature>
<dbReference type="Pfam" id="PF03739">
    <property type="entry name" value="LptF_LptG"/>
    <property type="match status" value="1"/>
</dbReference>
<feature type="transmembrane region" description="Helical" evidence="6">
    <location>
        <begin position="44"/>
        <end position="67"/>
    </location>
</feature>
<feature type="transmembrane region" description="Helical" evidence="6">
    <location>
        <begin position="12"/>
        <end position="32"/>
    </location>
</feature>
<dbReference type="EMBL" id="CP147920">
    <property type="protein sequence ID" value="XAU14725.1"/>
    <property type="molecule type" value="Genomic_DNA"/>
</dbReference>
<feature type="transmembrane region" description="Helical" evidence="6">
    <location>
        <begin position="293"/>
        <end position="318"/>
    </location>
</feature>
<evidence type="ECO:0000256" key="3">
    <source>
        <dbReference type="ARBA" id="ARBA00022692"/>
    </source>
</evidence>
<accession>A0ABZ3HAG7</accession>
<evidence type="ECO:0000313" key="8">
    <source>
        <dbReference type="Proteomes" id="UP001447842"/>
    </source>
</evidence>